<dbReference type="PANTHER" id="PTHR35010">
    <property type="entry name" value="BLL4672 PROTEIN-RELATED"/>
    <property type="match status" value="1"/>
</dbReference>
<feature type="non-terminal residue" evidence="2">
    <location>
        <position position="1"/>
    </location>
</feature>
<dbReference type="PANTHER" id="PTHR35010:SF2">
    <property type="entry name" value="BLL4672 PROTEIN"/>
    <property type="match status" value="1"/>
</dbReference>
<sequence length="105" mass="11644">AMDATADSDLMALVGELTVRSEEFSKRWAKADVYVKTTGMSYLNHPLVGELDLRYETFRPNGLPDLHLKVYRAVKDSEMAEKLAMLGSLTAVTPAAEPVRSEEVQ</sequence>
<dbReference type="Proteomes" id="UP001597045">
    <property type="component" value="Unassembled WGS sequence"/>
</dbReference>
<dbReference type="InterPro" id="IPR041413">
    <property type="entry name" value="MLTR_LBD"/>
</dbReference>
<name>A0ABW3M992_9PSEU</name>
<protein>
    <submittedName>
        <fullName evidence="2">Transcriptional regulator</fullName>
    </submittedName>
</protein>
<evidence type="ECO:0000313" key="2">
    <source>
        <dbReference type="EMBL" id="MFD1046189.1"/>
    </source>
</evidence>
<accession>A0ABW3M992</accession>
<reference evidence="3" key="1">
    <citation type="journal article" date="2019" name="Int. J. Syst. Evol. Microbiol.">
        <title>The Global Catalogue of Microorganisms (GCM) 10K type strain sequencing project: providing services to taxonomists for standard genome sequencing and annotation.</title>
        <authorList>
            <consortium name="The Broad Institute Genomics Platform"/>
            <consortium name="The Broad Institute Genome Sequencing Center for Infectious Disease"/>
            <person name="Wu L."/>
            <person name="Ma J."/>
        </authorList>
    </citation>
    <scope>NUCLEOTIDE SEQUENCE [LARGE SCALE GENOMIC DNA]</scope>
    <source>
        <strain evidence="3">JCM 31486</strain>
    </source>
</reference>
<keyword evidence="3" id="KW-1185">Reference proteome</keyword>
<dbReference type="Gene3D" id="3.30.450.180">
    <property type="match status" value="1"/>
</dbReference>
<comment type="caution">
    <text evidence="2">The sequence shown here is derived from an EMBL/GenBank/DDBJ whole genome shotgun (WGS) entry which is preliminary data.</text>
</comment>
<feature type="domain" description="MmyB-like transcription regulator ligand binding" evidence="1">
    <location>
        <begin position="4"/>
        <end position="86"/>
    </location>
</feature>
<evidence type="ECO:0000259" key="1">
    <source>
        <dbReference type="Pfam" id="PF17765"/>
    </source>
</evidence>
<dbReference type="EMBL" id="JBHTIS010000552">
    <property type="protein sequence ID" value="MFD1046189.1"/>
    <property type="molecule type" value="Genomic_DNA"/>
</dbReference>
<gene>
    <name evidence="2" type="ORF">ACFQ1S_11740</name>
</gene>
<evidence type="ECO:0000313" key="3">
    <source>
        <dbReference type="Proteomes" id="UP001597045"/>
    </source>
</evidence>
<organism evidence="2 3">
    <name type="scientific">Kibdelosporangium lantanae</name>
    <dbReference type="NCBI Taxonomy" id="1497396"/>
    <lineage>
        <taxon>Bacteria</taxon>
        <taxon>Bacillati</taxon>
        <taxon>Actinomycetota</taxon>
        <taxon>Actinomycetes</taxon>
        <taxon>Pseudonocardiales</taxon>
        <taxon>Pseudonocardiaceae</taxon>
        <taxon>Kibdelosporangium</taxon>
    </lineage>
</organism>
<dbReference type="Pfam" id="PF17765">
    <property type="entry name" value="MLTR_LBD"/>
    <property type="match status" value="1"/>
</dbReference>
<proteinExistence type="predicted"/>